<evidence type="ECO:0000256" key="2">
    <source>
        <dbReference type="SAM" id="Phobius"/>
    </source>
</evidence>
<keyword evidence="2" id="KW-0812">Transmembrane</keyword>
<evidence type="ECO:0000313" key="5">
    <source>
        <dbReference type="WBParaSite" id="HCON_00038665-00001"/>
    </source>
</evidence>
<proteinExistence type="predicted"/>
<accession>A0A7I4Y3I1</accession>
<feature type="signal peptide" evidence="3">
    <location>
        <begin position="1"/>
        <end position="23"/>
    </location>
</feature>
<evidence type="ECO:0000256" key="3">
    <source>
        <dbReference type="SAM" id="SignalP"/>
    </source>
</evidence>
<keyword evidence="2" id="KW-1133">Transmembrane helix</keyword>
<feature type="chain" id="PRO_5029495355" evidence="3">
    <location>
        <begin position="24"/>
        <end position="422"/>
    </location>
</feature>
<feature type="region of interest" description="Disordered" evidence="1">
    <location>
        <begin position="137"/>
        <end position="179"/>
    </location>
</feature>
<organism evidence="4 5">
    <name type="scientific">Haemonchus contortus</name>
    <name type="common">Barber pole worm</name>
    <dbReference type="NCBI Taxonomy" id="6289"/>
    <lineage>
        <taxon>Eukaryota</taxon>
        <taxon>Metazoa</taxon>
        <taxon>Ecdysozoa</taxon>
        <taxon>Nematoda</taxon>
        <taxon>Chromadorea</taxon>
        <taxon>Rhabditida</taxon>
        <taxon>Rhabditina</taxon>
        <taxon>Rhabditomorpha</taxon>
        <taxon>Strongyloidea</taxon>
        <taxon>Trichostrongylidae</taxon>
        <taxon>Haemonchus</taxon>
    </lineage>
</organism>
<feature type="compositionally biased region" description="Low complexity" evidence="1">
    <location>
        <begin position="152"/>
        <end position="168"/>
    </location>
</feature>
<feature type="region of interest" description="Disordered" evidence="1">
    <location>
        <begin position="277"/>
        <end position="298"/>
    </location>
</feature>
<reference evidence="5" key="1">
    <citation type="submission" date="2020-12" db="UniProtKB">
        <authorList>
            <consortium name="WormBaseParasite"/>
        </authorList>
    </citation>
    <scope>IDENTIFICATION</scope>
    <source>
        <strain evidence="5">MHco3</strain>
    </source>
</reference>
<dbReference type="AlphaFoldDB" id="A0A7I4Y3I1"/>
<keyword evidence="3" id="KW-0732">Signal</keyword>
<name>A0A7I4Y3I1_HAECO</name>
<dbReference type="WBParaSite" id="HCON_00038665-00001">
    <property type="protein sequence ID" value="HCON_00038665-00001"/>
    <property type="gene ID" value="HCON_00038665"/>
</dbReference>
<sequence length="422" mass="46263">MKSLVSNFHCLLMLNLMLHCEQAKDYSNCPAAIDTDRDSGGFCFGVGVSESAAAGEAICFILHNTASELNNKERGWKRTEPVCRFYRWSTSYSYIQLKCFCAYGNLGLCMDEIISVSRSYFYGVNYCRPEEGKEIRSLLSRKTGKTTDKTAKTQSSSTRASRTKATGSKTPISDRTTRTAATTAIAKTAPSPTTATTFTVAAPTTTAATTTTTTATTFTVAAPTTTTATTKTTTTTTKTTLATTKTPTSTTPTTTSATTTPVSTFLTTTLPITSRTATTTMASPSTASTISTKTSSKSPNFTKDIKSTTILTEKSTKSVFIPTTVPTELPQVIEPTTTTEEPDETTTAEYYDPGRITTIWITREREYRRKLKELDNQLIERLAILFTLMTIILLIQARLFEKLRDHLEFYSYGQRRSVPPIP</sequence>
<keyword evidence="2" id="KW-0472">Membrane</keyword>
<evidence type="ECO:0000256" key="1">
    <source>
        <dbReference type="SAM" id="MobiDB-lite"/>
    </source>
</evidence>
<keyword evidence="4" id="KW-1185">Reference proteome</keyword>
<dbReference type="Proteomes" id="UP000025227">
    <property type="component" value="Unplaced"/>
</dbReference>
<protein>
    <submittedName>
        <fullName evidence="5">Mucin-2-like</fullName>
    </submittedName>
</protein>
<evidence type="ECO:0000313" key="4">
    <source>
        <dbReference type="Proteomes" id="UP000025227"/>
    </source>
</evidence>
<feature type="transmembrane region" description="Helical" evidence="2">
    <location>
        <begin position="382"/>
        <end position="400"/>
    </location>
</feature>